<comment type="caution">
    <text evidence="2">The sequence shown here is derived from an EMBL/GenBank/DDBJ whole genome shotgun (WGS) entry which is preliminary data.</text>
</comment>
<evidence type="ECO:0000313" key="3">
    <source>
        <dbReference type="Proteomes" id="UP000177369"/>
    </source>
</evidence>
<accession>A0A1F5G844</accession>
<evidence type="ECO:0000256" key="1">
    <source>
        <dbReference type="SAM" id="Phobius"/>
    </source>
</evidence>
<dbReference type="InterPro" id="IPR013783">
    <property type="entry name" value="Ig-like_fold"/>
</dbReference>
<keyword evidence="1" id="KW-1133">Transmembrane helix</keyword>
<evidence type="ECO:0000313" key="2">
    <source>
        <dbReference type="EMBL" id="OGD88026.1"/>
    </source>
</evidence>
<evidence type="ECO:0008006" key="4">
    <source>
        <dbReference type="Google" id="ProtNLM"/>
    </source>
</evidence>
<reference evidence="2 3" key="1">
    <citation type="journal article" date="2016" name="Nat. Commun.">
        <title>Thousands of microbial genomes shed light on interconnected biogeochemical processes in an aquifer system.</title>
        <authorList>
            <person name="Anantharaman K."/>
            <person name="Brown C.T."/>
            <person name="Hug L.A."/>
            <person name="Sharon I."/>
            <person name="Castelle C.J."/>
            <person name="Probst A.J."/>
            <person name="Thomas B.C."/>
            <person name="Singh A."/>
            <person name="Wilkins M.J."/>
            <person name="Karaoz U."/>
            <person name="Brodie E.L."/>
            <person name="Williams K.H."/>
            <person name="Hubbard S.S."/>
            <person name="Banfield J.F."/>
        </authorList>
    </citation>
    <scope>NUCLEOTIDE SEQUENCE [LARGE SCALE GENOMIC DNA]</scope>
</reference>
<dbReference type="Proteomes" id="UP000177369">
    <property type="component" value="Unassembled WGS sequence"/>
</dbReference>
<dbReference type="STRING" id="1797714.A3D04_03140"/>
<dbReference type="AlphaFoldDB" id="A0A1F5G844"/>
<dbReference type="Pfam" id="PF09136">
    <property type="entry name" value="Glucodextran_B"/>
    <property type="match status" value="1"/>
</dbReference>
<proteinExistence type="predicted"/>
<keyword evidence="1" id="KW-0472">Membrane</keyword>
<name>A0A1F5G844_9BACT</name>
<sequence length="241" mass="27112">MKRVNRVQRIARHEEKTVVKRIFWLTIFSVVLVTMLFTVGLKFLGGFADFLDSIFKQDEPQKTSALNSSLSAPIIDSLPKATNEERITISGFSGNGSNVEIYRNSNKIDQTDTYDGRFEFKDFLLNRGKNEISLKAVSRNGESSDFSKTITVILDKEPPKLEISTPEDEQHFSGNNRVKIMGKTEPEAQVFAQGFLANVNSNGDFEITIPLESEGENKIEIKASDEAGNSETKLLRLHFKK</sequence>
<feature type="transmembrane region" description="Helical" evidence="1">
    <location>
        <begin position="21"/>
        <end position="44"/>
    </location>
</feature>
<dbReference type="EMBL" id="MFBD01000040">
    <property type="protein sequence ID" value="OGD88026.1"/>
    <property type="molecule type" value="Genomic_DNA"/>
</dbReference>
<dbReference type="Gene3D" id="2.60.40.10">
    <property type="entry name" value="Immunoglobulins"/>
    <property type="match status" value="2"/>
</dbReference>
<gene>
    <name evidence="2" type="ORF">A3D04_03140</name>
</gene>
<keyword evidence="1" id="KW-0812">Transmembrane</keyword>
<protein>
    <recommendedName>
        <fullName evidence="4">Bacterial Ig domain-containing protein</fullName>
    </recommendedName>
</protein>
<organism evidence="2 3">
    <name type="scientific">Candidatus Curtissbacteria bacterium RIFCSPHIGHO2_02_FULL_40_16b</name>
    <dbReference type="NCBI Taxonomy" id="1797714"/>
    <lineage>
        <taxon>Bacteria</taxon>
        <taxon>Candidatus Curtissiibacteriota</taxon>
    </lineage>
</organism>